<keyword evidence="3" id="KW-0843">Virulence</keyword>
<feature type="non-terminal residue" evidence="5">
    <location>
        <position position="300"/>
    </location>
</feature>
<dbReference type="SUPFAM" id="SSF56568">
    <property type="entry name" value="Non-globular alpha+beta subunits of globular proteins"/>
    <property type="match status" value="1"/>
</dbReference>
<dbReference type="InterPro" id="IPR015203">
    <property type="entry name" value="SptP_N"/>
</dbReference>
<dbReference type="GO" id="GO:0005615">
    <property type="term" value="C:extracellular space"/>
    <property type="evidence" value="ECO:0007669"/>
    <property type="project" value="InterPro"/>
</dbReference>
<evidence type="ECO:0000313" key="6">
    <source>
        <dbReference type="Proteomes" id="UP000565719"/>
    </source>
</evidence>
<gene>
    <name evidence="5" type="ORF">F0225_09590</name>
</gene>
<dbReference type="InterPro" id="IPR011070">
    <property type="entry name" value="Globular_prot_asu/bsu"/>
</dbReference>
<dbReference type="Gene3D" id="4.10.1330.10">
    <property type="entry name" value="non globular Virulence effector SptP domain"/>
    <property type="match status" value="1"/>
</dbReference>
<dbReference type="Proteomes" id="UP000565719">
    <property type="component" value="Unassembled WGS sequence"/>
</dbReference>
<dbReference type="AlphaFoldDB" id="A0A7Y4EEL3"/>
<evidence type="ECO:0000256" key="1">
    <source>
        <dbReference type="ARBA" id="ARBA00004613"/>
    </source>
</evidence>
<keyword evidence="2" id="KW-0964">Secreted</keyword>
<sequence>MAIEFNQFTQGVNNNPLVLSDSNAGDPMVVTAQFGFAEKILQWISNIPLLSNLPAVKDFILGQTEENQKVLCLFINALAHEYSEEVANKIAEQMDLSGSTPLSARLVKQIMNDSIGNDRVAKEFPVVISNSDKPTEVKLAENVLIGYEATLASYLDERGKGIAEFKKTCILPMPSSLSYVSSFIYSETDSMQQLQKEVNNYNKLLKASALDDELQPLANLFDCPVSDSDVTKHLDTLSTKVTQLLTALKAVEHAFQNLTETERNHAKQFGDILSLEIDLISKNETLIDDYQAAWKTNSDG</sequence>
<dbReference type="EMBL" id="VTXC01000022">
    <property type="protein sequence ID" value="NOH71586.1"/>
    <property type="molecule type" value="Genomic_DNA"/>
</dbReference>
<comment type="subcellular location">
    <subcellularLocation>
        <location evidence="1">Secreted</location>
    </subcellularLocation>
</comment>
<proteinExistence type="predicted"/>
<feature type="domain" description="Secreted effector protein SptP N-terminal" evidence="4">
    <location>
        <begin position="32"/>
        <end position="110"/>
    </location>
</feature>
<comment type="caution">
    <text evidence="5">The sequence shown here is derived from an EMBL/GenBank/DDBJ whole genome shotgun (WGS) entry which is preliminary data.</text>
</comment>
<evidence type="ECO:0000313" key="5">
    <source>
        <dbReference type="EMBL" id="NOH71586.1"/>
    </source>
</evidence>
<dbReference type="InterPro" id="IPR044899">
    <property type="entry name" value="SptP_N_sf"/>
</dbReference>
<evidence type="ECO:0000256" key="3">
    <source>
        <dbReference type="ARBA" id="ARBA00023026"/>
    </source>
</evidence>
<dbReference type="RefSeq" id="WP_301338100.1">
    <property type="nucleotide sequence ID" value="NZ_VTXC01000022.1"/>
</dbReference>
<dbReference type="Pfam" id="PF09119">
    <property type="entry name" value="SicP-binding"/>
    <property type="match status" value="1"/>
</dbReference>
<protein>
    <recommendedName>
        <fullName evidence="4">Secreted effector protein SptP N-terminal domain-containing protein</fullName>
    </recommendedName>
</protein>
<evidence type="ECO:0000256" key="2">
    <source>
        <dbReference type="ARBA" id="ARBA00022525"/>
    </source>
</evidence>
<reference evidence="5 6" key="1">
    <citation type="submission" date="2019-09" db="EMBL/GenBank/DDBJ databases">
        <title>Draft genome sequencing and comparative genomics of hatchery-associated Vibrios.</title>
        <authorList>
            <person name="Kehlet-Delgado H."/>
            <person name="Mueller R.S."/>
        </authorList>
    </citation>
    <scope>NUCLEOTIDE SEQUENCE [LARGE SCALE GENOMIC DNA]</scope>
    <source>
        <strain evidence="5 6">99-46-Y</strain>
    </source>
</reference>
<accession>A0A7Y4EEL3</accession>
<name>A0A7Y4EEL3_9VIBR</name>
<evidence type="ECO:0000259" key="4">
    <source>
        <dbReference type="Pfam" id="PF09119"/>
    </source>
</evidence>
<organism evidence="5 6">
    <name type="scientific">Vibrio pectenicida</name>
    <dbReference type="NCBI Taxonomy" id="62763"/>
    <lineage>
        <taxon>Bacteria</taxon>
        <taxon>Pseudomonadati</taxon>
        <taxon>Pseudomonadota</taxon>
        <taxon>Gammaproteobacteria</taxon>
        <taxon>Vibrionales</taxon>
        <taxon>Vibrionaceae</taxon>
        <taxon>Vibrio</taxon>
    </lineage>
</organism>